<dbReference type="InterPro" id="IPR030394">
    <property type="entry name" value="G_HFLX_dom"/>
</dbReference>
<comment type="caution">
    <text evidence="9">The sequence shown here is derived from an EMBL/GenBank/DDBJ whole genome shotgun (WGS) entry which is preliminary data.</text>
</comment>
<protein>
    <recommendedName>
        <fullName evidence="6">GTPase HflX</fullName>
    </recommendedName>
    <alternativeName>
        <fullName evidence="6">GTP-binding protein HflX</fullName>
    </alternativeName>
</protein>
<reference evidence="9" key="1">
    <citation type="journal article" date="2020" name="mSystems">
        <title>Genome- and Community-Level Interaction Insights into Carbon Utilization and Element Cycling Functions of Hydrothermarchaeota in Hydrothermal Sediment.</title>
        <authorList>
            <person name="Zhou Z."/>
            <person name="Liu Y."/>
            <person name="Xu W."/>
            <person name="Pan J."/>
            <person name="Luo Z.H."/>
            <person name="Li M."/>
        </authorList>
    </citation>
    <scope>NUCLEOTIDE SEQUENCE [LARGE SCALE GENOMIC DNA]</scope>
    <source>
        <strain evidence="9">SpSt-477</strain>
    </source>
</reference>
<dbReference type="GO" id="GO:0005737">
    <property type="term" value="C:cytoplasm"/>
    <property type="evidence" value="ECO:0007669"/>
    <property type="project" value="UniProtKB-SubCell"/>
</dbReference>
<dbReference type="FunFam" id="3.40.50.11060:FF:000001">
    <property type="entry name" value="GTPase HflX"/>
    <property type="match status" value="1"/>
</dbReference>
<dbReference type="PANTHER" id="PTHR10229">
    <property type="entry name" value="GTP-BINDING PROTEIN HFLX"/>
    <property type="match status" value="1"/>
</dbReference>
<evidence type="ECO:0000256" key="7">
    <source>
        <dbReference type="SAM" id="Coils"/>
    </source>
</evidence>
<dbReference type="InterPro" id="IPR025121">
    <property type="entry name" value="GTPase_HflX_N"/>
</dbReference>
<dbReference type="PANTHER" id="PTHR10229:SF0">
    <property type="entry name" value="GTP-BINDING PROTEIN 6-RELATED"/>
    <property type="match status" value="1"/>
</dbReference>
<keyword evidence="2" id="KW-0479">Metal-binding</keyword>
<dbReference type="InterPro" id="IPR006073">
    <property type="entry name" value="GTP-bd"/>
</dbReference>
<dbReference type="InterPro" id="IPR032305">
    <property type="entry name" value="GTP-bd_M"/>
</dbReference>
<evidence type="ECO:0000256" key="5">
    <source>
        <dbReference type="ARBA" id="ARBA00023134"/>
    </source>
</evidence>
<dbReference type="Gene3D" id="3.40.50.11060">
    <property type="entry name" value="GTPase HflX, N-terminal domain"/>
    <property type="match status" value="1"/>
</dbReference>
<dbReference type="HAMAP" id="MF_00900">
    <property type="entry name" value="GTPase_HflX"/>
    <property type="match status" value="1"/>
</dbReference>
<dbReference type="InterPro" id="IPR027417">
    <property type="entry name" value="P-loop_NTPase"/>
</dbReference>
<feature type="domain" description="Hflx-type G" evidence="8">
    <location>
        <begin position="386"/>
        <end position="550"/>
    </location>
</feature>
<dbReference type="NCBIfam" id="TIGR03156">
    <property type="entry name" value="GTP_HflX"/>
    <property type="match status" value="1"/>
</dbReference>
<dbReference type="SUPFAM" id="SSF52540">
    <property type="entry name" value="P-loop containing nucleoside triphosphate hydrolases"/>
    <property type="match status" value="1"/>
</dbReference>
<dbReference type="AlphaFoldDB" id="A0A7C4MN70"/>
<feature type="coiled-coil region" evidence="7">
    <location>
        <begin position="345"/>
        <end position="379"/>
    </location>
</feature>
<dbReference type="Gene3D" id="3.40.50.300">
    <property type="entry name" value="P-loop containing nucleotide triphosphate hydrolases"/>
    <property type="match status" value="1"/>
</dbReference>
<comment type="subcellular location">
    <subcellularLocation>
        <location evidence="6">Cytoplasm</location>
    </subcellularLocation>
    <text evidence="6">May associate with membranes.</text>
</comment>
<dbReference type="EMBL" id="DSUH01000035">
    <property type="protein sequence ID" value="HGU31524.1"/>
    <property type="molecule type" value="Genomic_DNA"/>
</dbReference>
<accession>A0A7C4MN70</accession>
<evidence type="ECO:0000313" key="9">
    <source>
        <dbReference type="EMBL" id="HGU31524.1"/>
    </source>
</evidence>
<gene>
    <name evidence="6 9" type="primary">hflX</name>
    <name evidence="9" type="ORF">ENS29_01550</name>
</gene>
<proteinExistence type="inferred from homology"/>
<evidence type="ECO:0000256" key="1">
    <source>
        <dbReference type="ARBA" id="ARBA00022490"/>
    </source>
</evidence>
<dbReference type="GO" id="GO:0043022">
    <property type="term" value="F:ribosome binding"/>
    <property type="evidence" value="ECO:0007669"/>
    <property type="project" value="TreeGrafter"/>
</dbReference>
<name>A0A7C4MN70_9BACT</name>
<evidence type="ECO:0000259" key="8">
    <source>
        <dbReference type="PROSITE" id="PS51705"/>
    </source>
</evidence>
<evidence type="ECO:0000256" key="3">
    <source>
        <dbReference type="ARBA" id="ARBA00022741"/>
    </source>
</evidence>
<organism evidence="9">
    <name type="scientific">Desulfatirhabdium butyrativorans</name>
    <dbReference type="NCBI Taxonomy" id="340467"/>
    <lineage>
        <taxon>Bacteria</taxon>
        <taxon>Pseudomonadati</taxon>
        <taxon>Thermodesulfobacteriota</taxon>
        <taxon>Desulfobacteria</taxon>
        <taxon>Desulfobacterales</taxon>
        <taxon>Desulfatirhabdiaceae</taxon>
        <taxon>Desulfatirhabdium</taxon>
    </lineage>
</organism>
<evidence type="ECO:0000256" key="2">
    <source>
        <dbReference type="ARBA" id="ARBA00022723"/>
    </source>
</evidence>
<dbReference type="Pfam" id="PF13167">
    <property type="entry name" value="GTP-bdg_N"/>
    <property type="match status" value="1"/>
</dbReference>
<keyword evidence="3 6" id="KW-0547">Nucleotide-binding</keyword>
<dbReference type="GO" id="GO:0046872">
    <property type="term" value="F:metal ion binding"/>
    <property type="evidence" value="ECO:0007669"/>
    <property type="project" value="UniProtKB-KW"/>
</dbReference>
<keyword evidence="4" id="KW-0460">Magnesium</keyword>
<dbReference type="GO" id="GO:0003924">
    <property type="term" value="F:GTPase activity"/>
    <property type="evidence" value="ECO:0007669"/>
    <property type="project" value="UniProtKB-UniRule"/>
</dbReference>
<dbReference type="InterPro" id="IPR016496">
    <property type="entry name" value="GTPase_HflX"/>
</dbReference>
<keyword evidence="1 6" id="KW-0963">Cytoplasm</keyword>
<dbReference type="Gene3D" id="6.10.250.2860">
    <property type="match status" value="1"/>
</dbReference>
<keyword evidence="5 6" id="KW-0342">GTP-binding</keyword>
<keyword evidence="7" id="KW-0175">Coiled coil</keyword>
<evidence type="ECO:0000256" key="6">
    <source>
        <dbReference type="HAMAP-Rule" id="MF_00900"/>
    </source>
</evidence>
<dbReference type="Pfam" id="PF01926">
    <property type="entry name" value="MMR_HSR1"/>
    <property type="match status" value="1"/>
</dbReference>
<comment type="subunit">
    <text evidence="6">Monomer. Associates with the 50S ribosomal subunit.</text>
</comment>
<comment type="similarity">
    <text evidence="6">Belongs to the TRAFAC class OBG-HflX-like GTPase superfamily. HflX GTPase family.</text>
</comment>
<dbReference type="InterPro" id="IPR042108">
    <property type="entry name" value="GTPase_HflX_N_sf"/>
</dbReference>
<dbReference type="PROSITE" id="PS51705">
    <property type="entry name" value="G_HFLX"/>
    <property type="match status" value="1"/>
</dbReference>
<sequence>MKSVIGQTTGLKPSQIKRLETFYKRRVPPMHLLGWDMALEMCRLSAETGRQIGLLIDRQGRIAFVLIGDHDRILIPELKGYRKLSGRLCGLRFVHTHLSSGGLTTDDLTDLSLLRLDLIVAVTVRLETALPHRVQMAHILPGSEDPLKPYRLLPIEPAVNTFFERGDCLETILAIEAEWRREEPEQRLDAGQQQAEGAILVSVSTGPKRAALESLDELEELARSSGIRVVDRFIQMRSQADPRFLLGTGKLQELSLKALHHGVGLLIFDQELNPSQLRSITDAIPIKVIDRTQLILDIFAQRAKSREGKLQVELAQLKYMLPRLVTKNTAMSRLTGGIGGRGPGETKLEINRRRARERIHRLEQALVEVSRQRKQQKAQRSRMGLPVISIIGYTNAGKSTLLNTLTHSQVLAEQRMFATLDPSSRRLRFPKDIEAIITDTVGFIKDLPKDLQVAFRATLEELESATVLLHVIDISNERCESQLESVEHIVEELGLRHIPMLRIWNKIDRVSPETVSLYLHRYGGIPVSAIQRQTLVPLIERLTEMLDLRKAGDVPQQDSGAITPSPE</sequence>
<comment type="function">
    <text evidence="6">GTPase that associates with the 50S ribosomal subunit and may have a role during protein synthesis or ribosome biogenesis.</text>
</comment>
<dbReference type="CDD" id="cd01878">
    <property type="entry name" value="HflX"/>
    <property type="match status" value="1"/>
</dbReference>
<dbReference type="GO" id="GO:0005525">
    <property type="term" value="F:GTP binding"/>
    <property type="evidence" value="ECO:0007669"/>
    <property type="project" value="UniProtKB-UniRule"/>
</dbReference>
<evidence type="ECO:0000256" key="4">
    <source>
        <dbReference type="ARBA" id="ARBA00022842"/>
    </source>
</evidence>
<dbReference type="Pfam" id="PF16360">
    <property type="entry name" value="GTP-bdg_M"/>
    <property type="match status" value="1"/>
</dbReference>
<dbReference type="PRINTS" id="PR00326">
    <property type="entry name" value="GTP1OBG"/>
</dbReference>